<dbReference type="InterPro" id="IPR011037">
    <property type="entry name" value="Pyrv_Knase-like_insert_dom_sf"/>
</dbReference>
<dbReference type="SUPFAM" id="SSF54292">
    <property type="entry name" value="2Fe-2S ferredoxin-like"/>
    <property type="match status" value="1"/>
</dbReference>
<dbReference type="InterPro" id="IPR036010">
    <property type="entry name" value="2Fe-2S_ferredoxin-like_sf"/>
</dbReference>
<name>A0A2G6JPI3_NEPCE</name>
<dbReference type="GO" id="GO:0030170">
    <property type="term" value="F:pyridoxal phosphate binding"/>
    <property type="evidence" value="ECO:0007669"/>
    <property type="project" value="InterPro"/>
</dbReference>
<dbReference type="PROSITE" id="PS51085">
    <property type="entry name" value="2FE2S_FER_2"/>
    <property type="match status" value="1"/>
</dbReference>
<reference evidence="3 4" key="1">
    <citation type="submission" date="2017-10" db="EMBL/GenBank/DDBJ databases">
        <title>Novel microbial diversity and functional potential in the marine mammal oral microbiome.</title>
        <authorList>
            <person name="Dudek N.K."/>
            <person name="Sun C.L."/>
            <person name="Burstein D."/>
            <person name="Kantor R.S."/>
            <person name="Aliaga Goltsman D.S."/>
            <person name="Bik E.M."/>
            <person name="Thomas B.C."/>
            <person name="Banfield J.F."/>
            <person name="Relman D.A."/>
        </authorList>
    </citation>
    <scope>NUCLEOTIDE SEQUENCE [LARGE SCALE GENOMIC DNA]</scope>
    <source>
        <strain evidence="3">DOLJORAL78_47_21</strain>
    </source>
</reference>
<dbReference type="PROSITE" id="PS51340">
    <property type="entry name" value="MOSC"/>
    <property type="match status" value="1"/>
</dbReference>
<evidence type="ECO:0008006" key="5">
    <source>
        <dbReference type="Google" id="ProtNLM"/>
    </source>
</evidence>
<dbReference type="Pfam" id="PF00111">
    <property type="entry name" value="Fer2"/>
    <property type="match status" value="1"/>
</dbReference>
<dbReference type="SUPFAM" id="SSF50800">
    <property type="entry name" value="PK beta-barrel domain-like"/>
    <property type="match status" value="1"/>
</dbReference>
<dbReference type="EMBL" id="PDSH01000007">
    <property type="protein sequence ID" value="PIE25318.1"/>
    <property type="molecule type" value="Genomic_DNA"/>
</dbReference>
<accession>A0A2G6JPI3</accession>
<dbReference type="CDD" id="cd00207">
    <property type="entry name" value="fer2"/>
    <property type="match status" value="1"/>
</dbReference>
<dbReference type="SUPFAM" id="SSF141673">
    <property type="entry name" value="MOSC N-terminal domain-like"/>
    <property type="match status" value="1"/>
</dbReference>
<dbReference type="InterPro" id="IPR006058">
    <property type="entry name" value="2Fe2S_fd_BS"/>
</dbReference>
<organism evidence="3 4">
    <name type="scientific">Neptuniibacter caesariensis</name>
    <dbReference type="NCBI Taxonomy" id="207954"/>
    <lineage>
        <taxon>Bacteria</taxon>
        <taxon>Pseudomonadati</taxon>
        <taxon>Pseudomonadota</taxon>
        <taxon>Gammaproteobacteria</taxon>
        <taxon>Oceanospirillales</taxon>
        <taxon>Oceanospirillaceae</taxon>
        <taxon>Neptuniibacter</taxon>
    </lineage>
</organism>
<proteinExistence type="predicted"/>
<protein>
    <recommendedName>
        <fullName evidence="5">Oxidoreductase</fullName>
    </recommendedName>
</protein>
<dbReference type="AlphaFoldDB" id="A0A2G6JPI3"/>
<dbReference type="PANTHER" id="PTHR14237:SF19">
    <property type="entry name" value="MITOCHONDRIAL AMIDOXIME REDUCING COMPONENT 1"/>
    <property type="match status" value="1"/>
</dbReference>
<evidence type="ECO:0000313" key="3">
    <source>
        <dbReference type="EMBL" id="PIE25318.1"/>
    </source>
</evidence>
<feature type="domain" description="MOSC" evidence="2">
    <location>
        <begin position="129"/>
        <end position="272"/>
    </location>
</feature>
<dbReference type="InterPro" id="IPR001041">
    <property type="entry name" value="2Fe-2S_ferredoxin-type"/>
</dbReference>
<evidence type="ECO:0000259" key="2">
    <source>
        <dbReference type="PROSITE" id="PS51340"/>
    </source>
</evidence>
<dbReference type="Gene3D" id="3.10.20.30">
    <property type="match status" value="1"/>
</dbReference>
<dbReference type="PANTHER" id="PTHR14237">
    <property type="entry name" value="MOLYBDOPTERIN COFACTOR SULFURASE MOSC"/>
    <property type="match status" value="1"/>
</dbReference>
<dbReference type="GO" id="GO:0003824">
    <property type="term" value="F:catalytic activity"/>
    <property type="evidence" value="ECO:0007669"/>
    <property type="project" value="InterPro"/>
</dbReference>
<evidence type="ECO:0000313" key="4">
    <source>
        <dbReference type="Proteomes" id="UP000243469"/>
    </source>
</evidence>
<dbReference type="PROSITE" id="PS00197">
    <property type="entry name" value="2FE2S_FER_1"/>
    <property type="match status" value="1"/>
</dbReference>
<dbReference type="InterPro" id="IPR012675">
    <property type="entry name" value="Beta-grasp_dom_sf"/>
</dbReference>
<evidence type="ECO:0000259" key="1">
    <source>
        <dbReference type="PROSITE" id="PS51085"/>
    </source>
</evidence>
<dbReference type="GO" id="GO:0030151">
    <property type="term" value="F:molybdenum ion binding"/>
    <property type="evidence" value="ECO:0007669"/>
    <property type="project" value="InterPro"/>
</dbReference>
<dbReference type="GO" id="GO:0051537">
    <property type="term" value="F:2 iron, 2 sulfur cluster binding"/>
    <property type="evidence" value="ECO:0007669"/>
    <property type="project" value="InterPro"/>
</dbReference>
<comment type="caution">
    <text evidence="3">The sequence shown here is derived from an EMBL/GenBank/DDBJ whole genome shotgun (WGS) entry which is preliminary data.</text>
</comment>
<feature type="domain" description="2Fe-2S ferredoxin-type" evidence="1">
    <location>
        <begin position="299"/>
        <end position="383"/>
    </location>
</feature>
<gene>
    <name evidence="3" type="ORF">CSA60_00825</name>
</gene>
<dbReference type="InterPro" id="IPR005303">
    <property type="entry name" value="MOCOS_middle"/>
</dbReference>
<dbReference type="InterPro" id="IPR005302">
    <property type="entry name" value="MoCF_Sase_C"/>
</dbReference>
<dbReference type="Pfam" id="PF03473">
    <property type="entry name" value="MOSC"/>
    <property type="match status" value="1"/>
</dbReference>
<dbReference type="Proteomes" id="UP000243469">
    <property type="component" value="Unassembled WGS sequence"/>
</dbReference>
<sequence>MPYKESPVSEVTLSSINIFPVKSLGSISLSQSFVSDSGLAFDRRFMLSDPQGQLLSARQVPALLQFKILLRDEGIEIIAPDGDHLSVRYPELFQNYRQVTIWGTEINAQHCGIGFDEWFSNKLGRECHLLYFGEQSERYTSRRLDKPVAFADGYPLLVISEASLEDLNSRATAPVTMEHFRTNLVAKGCEPFAEDSWKRIRIGEVEFEVIKPCSRCVMTTYDPATGKKIANGEPIKTLSQYRMGASNDVFFGQNLIPLNEGRISVDDHITVLETQIAEVYPDNTTRAVPKDKHSSRAKRSIQINLNGTRFTGNNQHSVLEQAEANGLMLPSACRAGLCGVCKVKLLSGEVQRDSERPLTHEERSTGIILACSCTPLSDVHIEL</sequence>
<dbReference type="Pfam" id="PF03476">
    <property type="entry name" value="MOSC_N"/>
    <property type="match status" value="1"/>
</dbReference>